<dbReference type="RefSeq" id="WP_335424742.1">
    <property type="nucleotide sequence ID" value="NZ_JBALHR010000012.1"/>
</dbReference>
<keyword evidence="6 12" id="KW-1133">Transmembrane helix</keyword>
<evidence type="ECO:0000256" key="5">
    <source>
        <dbReference type="ARBA" id="ARBA00022692"/>
    </source>
</evidence>
<feature type="transmembrane region" description="Helical" evidence="12">
    <location>
        <begin position="38"/>
        <end position="56"/>
    </location>
</feature>
<keyword evidence="4 11" id="KW-0808">Transferase</keyword>
<dbReference type="Proteomes" id="UP001431963">
    <property type="component" value="Unassembled WGS sequence"/>
</dbReference>
<keyword evidence="14" id="KW-1185">Reference proteome</keyword>
<feature type="transmembrane region" description="Helical" evidence="12">
    <location>
        <begin position="12"/>
        <end position="32"/>
    </location>
</feature>
<keyword evidence="9" id="KW-0594">Phospholipid biosynthesis</keyword>
<dbReference type="PANTHER" id="PTHR14269:SF61">
    <property type="entry name" value="CDP-DIACYLGLYCEROL--SERINE O-PHOSPHATIDYLTRANSFERASE"/>
    <property type="match status" value="1"/>
</dbReference>
<evidence type="ECO:0000256" key="12">
    <source>
        <dbReference type="SAM" id="Phobius"/>
    </source>
</evidence>
<keyword evidence="10" id="KW-1208">Phospholipid metabolism</keyword>
<name>A0ABU8BYD2_9RHOB</name>
<proteinExistence type="inferred from homology"/>
<keyword evidence="8 12" id="KW-0472">Membrane</keyword>
<comment type="similarity">
    <text evidence="2 11">Belongs to the CDP-alcohol phosphatidyltransferase class-I family.</text>
</comment>
<evidence type="ECO:0000256" key="1">
    <source>
        <dbReference type="ARBA" id="ARBA00004141"/>
    </source>
</evidence>
<accession>A0ABU8BYD2</accession>
<evidence type="ECO:0000256" key="10">
    <source>
        <dbReference type="ARBA" id="ARBA00023264"/>
    </source>
</evidence>
<gene>
    <name evidence="13" type="ORF">V6590_16310</name>
</gene>
<feature type="transmembrane region" description="Helical" evidence="12">
    <location>
        <begin position="77"/>
        <end position="95"/>
    </location>
</feature>
<sequence length="253" mass="27548">MTTDRPERRLPLVRLLPNLMTVSALCAGVTAIRFAVEGHFKLAVALILLAAILDGLDGRLARLLRSESQIGAELDSLCDFVNFGVAPGFIIWLWALQDMKAAGWIAVLVYVVACLMRLARFNLGNRAIDKTAEQTGFQGVPSPAGAMLVFLPMFLAFTLQTEPFHGGLIALYMALVGGMMVGRFRTPSFKQVSFAARYVRYILLGFVALIAAMLAYPWVTLVAVDLGYLIVVLVSLMRGTSPPIEEEEPLDGA</sequence>
<reference evidence="13" key="1">
    <citation type="submission" date="2024-02" db="EMBL/GenBank/DDBJ databases">
        <title>Genome sequences of strain Gemmobacter sp. JM10B15.</title>
        <authorList>
            <person name="Zhang M."/>
        </authorList>
    </citation>
    <scope>NUCLEOTIDE SEQUENCE</scope>
    <source>
        <strain evidence="13">JM10B15</strain>
    </source>
</reference>
<evidence type="ECO:0000256" key="8">
    <source>
        <dbReference type="ARBA" id="ARBA00023136"/>
    </source>
</evidence>
<evidence type="ECO:0000256" key="11">
    <source>
        <dbReference type="RuleBase" id="RU003750"/>
    </source>
</evidence>
<dbReference type="Gene3D" id="1.20.120.1760">
    <property type="match status" value="1"/>
</dbReference>
<comment type="subcellular location">
    <subcellularLocation>
        <location evidence="1">Membrane</location>
        <topology evidence="1">Multi-pass membrane protein</topology>
    </subcellularLocation>
</comment>
<evidence type="ECO:0000313" key="13">
    <source>
        <dbReference type="EMBL" id="MEH7829713.1"/>
    </source>
</evidence>
<keyword evidence="7" id="KW-0443">Lipid metabolism</keyword>
<evidence type="ECO:0000256" key="3">
    <source>
        <dbReference type="ARBA" id="ARBA00022516"/>
    </source>
</evidence>
<organism evidence="13 14">
    <name type="scientific">Gemmobacter denitrificans</name>
    <dbReference type="NCBI Taxonomy" id="3123040"/>
    <lineage>
        <taxon>Bacteria</taxon>
        <taxon>Pseudomonadati</taxon>
        <taxon>Pseudomonadota</taxon>
        <taxon>Alphaproteobacteria</taxon>
        <taxon>Rhodobacterales</taxon>
        <taxon>Paracoccaceae</taxon>
        <taxon>Gemmobacter</taxon>
    </lineage>
</organism>
<dbReference type="Pfam" id="PF01066">
    <property type="entry name" value="CDP-OH_P_transf"/>
    <property type="match status" value="1"/>
</dbReference>
<dbReference type="InterPro" id="IPR000462">
    <property type="entry name" value="CDP-OH_P_trans"/>
</dbReference>
<dbReference type="PANTHER" id="PTHR14269">
    <property type="entry name" value="CDP-DIACYLGLYCEROL--GLYCEROL-3-PHOSPHATE 3-PHOSPHATIDYLTRANSFERASE-RELATED"/>
    <property type="match status" value="1"/>
</dbReference>
<dbReference type="InterPro" id="IPR050324">
    <property type="entry name" value="CDP-alcohol_PTase-I"/>
</dbReference>
<feature type="transmembrane region" description="Helical" evidence="12">
    <location>
        <begin position="140"/>
        <end position="158"/>
    </location>
</feature>
<evidence type="ECO:0000256" key="7">
    <source>
        <dbReference type="ARBA" id="ARBA00023098"/>
    </source>
</evidence>
<keyword evidence="3" id="KW-0444">Lipid biosynthesis</keyword>
<evidence type="ECO:0000256" key="9">
    <source>
        <dbReference type="ARBA" id="ARBA00023209"/>
    </source>
</evidence>
<dbReference type="PROSITE" id="PS00379">
    <property type="entry name" value="CDP_ALCOHOL_P_TRANSF"/>
    <property type="match status" value="1"/>
</dbReference>
<feature type="transmembrane region" description="Helical" evidence="12">
    <location>
        <begin position="164"/>
        <end position="182"/>
    </location>
</feature>
<comment type="caution">
    <text evidence="13">The sequence shown here is derived from an EMBL/GenBank/DDBJ whole genome shotgun (WGS) entry which is preliminary data.</text>
</comment>
<dbReference type="InterPro" id="IPR043130">
    <property type="entry name" value="CDP-OH_PTrfase_TM_dom"/>
</dbReference>
<protein>
    <submittedName>
        <fullName evidence="13">Phosphatidylcholine/phosphatidylserine synthase</fullName>
    </submittedName>
</protein>
<evidence type="ECO:0000313" key="14">
    <source>
        <dbReference type="Proteomes" id="UP001431963"/>
    </source>
</evidence>
<evidence type="ECO:0000256" key="4">
    <source>
        <dbReference type="ARBA" id="ARBA00022679"/>
    </source>
</evidence>
<keyword evidence="5 12" id="KW-0812">Transmembrane</keyword>
<evidence type="ECO:0000256" key="6">
    <source>
        <dbReference type="ARBA" id="ARBA00022989"/>
    </source>
</evidence>
<evidence type="ECO:0000256" key="2">
    <source>
        <dbReference type="ARBA" id="ARBA00010441"/>
    </source>
</evidence>
<dbReference type="EMBL" id="JBALHR010000012">
    <property type="protein sequence ID" value="MEH7829713.1"/>
    <property type="molecule type" value="Genomic_DNA"/>
</dbReference>
<feature type="transmembrane region" description="Helical" evidence="12">
    <location>
        <begin position="101"/>
        <end position="119"/>
    </location>
</feature>
<dbReference type="InterPro" id="IPR048254">
    <property type="entry name" value="CDP_ALCOHOL_P_TRANSF_CS"/>
</dbReference>